<evidence type="ECO:0000259" key="8">
    <source>
        <dbReference type="PROSITE" id="PS50893"/>
    </source>
</evidence>
<comment type="subcellular location">
    <subcellularLocation>
        <location evidence="1">Cell membrane</location>
        <topology evidence="1">Multi-pass membrane protein</topology>
    </subcellularLocation>
</comment>
<evidence type="ECO:0000256" key="7">
    <source>
        <dbReference type="SAM" id="Phobius"/>
    </source>
</evidence>
<dbReference type="InterPro" id="IPR027417">
    <property type="entry name" value="P-loop_NTPase"/>
</dbReference>
<evidence type="ECO:0000256" key="3">
    <source>
        <dbReference type="ARBA" id="ARBA00022741"/>
    </source>
</evidence>
<feature type="transmembrane region" description="Helical" evidence="7">
    <location>
        <begin position="20"/>
        <end position="40"/>
    </location>
</feature>
<accession>A0AA48HZZ7</accession>
<feature type="transmembrane region" description="Helical" evidence="7">
    <location>
        <begin position="60"/>
        <end position="83"/>
    </location>
</feature>
<dbReference type="PROSITE" id="PS50929">
    <property type="entry name" value="ABC_TM1F"/>
    <property type="match status" value="1"/>
</dbReference>
<dbReference type="InterPro" id="IPR003593">
    <property type="entry name" value="AAA+_ATPase"/>
</dbReference>
<keyword evidence="3" id="KW-0547">Nucleotide-binding</keyword>
<dbReference type="GO" id="GO:0005524">
    <property type="term" value="F:ATP binding"/>
    <property type="evidence" value="ECO:0007669"/>
    <property type="project" value="UniProtKB-KW"/>
</dbReference>
<dbReference type="PANTHER" id="PTHR43394:SF1">
    <property type="entry name" value="ATP-BINDING CASSETTE SUB-FAMILY B MEMBER 10, MITOCHONDRIAL"/>
    <property type="match status" value="1"/>
</dbReference>
<feature type="domain" description="ABC transmembrane type-1" evidence="9">
    <location>
        <begin position="20"/>
        <end position="305"/>
    </location>
</feature>
<evidence type="ECO:0000256" key="2">
    <source>
        <dbReference type="ARBA" id="ARBA00022692"/>
    </source>
</evidence>
<dbReference type="SUPFAM" id="SSF52540">
    <property type="entry name" value="P-loop containing nucleoside triphosphate hydrolases"/>
    <property type="match status" value="1"/>
</dbReference>
<organism evidence="10">
    <name type="scientific">Candidatus Paraimprobicoccus trichonymphae</name>
    <dbReference type="NCBI Taxonomy" id="3033793"/>
    <lineage>
        <taxon>Bacteria</taxon>
        <taxon>Bacillati</taxon>
        <taxon>Bacillota</taxon>
        <taxon>Clostridia</taxon>
        <taxon>Candidatus Paraimprobicoccus</taxon>
    </lineage>
</organism>
<gene>
    <name evidence="10" type="ORF">RsTaC01_0694</name>
</gene>
<feature type="transmembrane region" description="Helical" evidence="7">
    <location>
        <begin position="164"/>
        <end position="181"/>
    </location>
</feature>
<evidence type="ECO:0000256" key="6">
    <source>
        <dbReference type="ARBA" id="ARBA00023136"/>
    </source>
</evidence>
<dbReference type="PANTHER" id="PTHR43394">
    <property type="entry name" value="ATP-DEPENDENT PERMEASE MDL1, MITOCHONDRIAL"/>
    <property type="match status" value="1"/>
</dbReference>
<dbReference type="InterPro" id="IPR003439">
    <property type="entry name" value="ABC_transporter-like_ATP-bd"/>
</dbReference>
<dbReference type="InterPro" id="IPR017871">
    <property type="entry name" value="ABC_transporter-like_CS"/>
</dbReference>
<evidence type="ECO:0000256" key="4">
    <source>
        <dbReference type="ARBA" id="ARBA00022840"/>
    </source>
</evidence>
<dbReference type="EMBL" id="AP027925">
    <property type="protein sequence ID" value="BED92809.1"/>
    <property type="molecule type" value="Genomic_DNA"/>
</dbReference>
<evidence type="ECO:0000313" key="10">
    <source>
        <dbReference type="EMBL" id="BED92809.1"/>
    </source>
</evidence>
<dbReference type="Pfam" id="PF00005">
    <property type="entry name" value="ABC_tran"/>
    <property type="match status" value="1"/>
</dbReference>
<name>A0AA48HZZ7_9FIRM</name>
<dbReference type="GO" id="GO:0015421">
    <property type="term" value="F:ABC-type oligopeptide transporter activity"/>
    <property type="evidence" value="ECO:0007669"/>
    <property type="project" value="TreeGrafter"/>
</dbReference>
<dbReference type="SMART" id="SM00382">
    <property type="entry name" value="AAA"/>
    <property type="match status" value="1"/>
</dbReference>
<proteinExistence type="predicted"/>
<dbReference type="GO" id="GO:0005886">
    <property type="term" value="C:plasma membrane"/>
    <property type="evidence" value="ECO:0007669"/>
    <property type="project" value="UniProtKB-SubCell"/>
</dbReference>
<keyword evidence="5 7" id="KW-1133">Transmembrane helix</keyword>
<protein>
    <submittedName>
        <fullName evidence="10">Thiamine ABC transporter permease</fullName>
    </submittedName>
</protein>
<dbReference type="PROSITE" id="PS00211">
    <property type="entry name" value="ABC_TRANSPORTER_1"/>
    <property type="match status" value="1"/>
</dbReference>
<dbReference type="Pfam" id="PF00664">
    <property type="entry name" value="ABC_membrane"/>
    <property type="match status" value="1"/>
</dbReference>
<dbReference type="PROSITE" id="PS50893">
    <property type="entry name" value="ABC_TRANSPORTER_2"/>
    <property type="match status" value="1"/>
</dbReference>
<dbReference type="CDD" id="cd18549">
    <property type="entry name" value="ABC_6TM_YwjA_like"/>
    <property type="match status" value="1"/>
</dbReference>
<feature type="domain" description="ABC transporter" evidence="8">
    <location>
        <begin position="339"/>
        <end position="574"/>
    </location>
</feature>
<evidence type="ECO:0000256" key="1">
    <source>
        <dbReference type="ARBA" id="ARBA00004651"/>
    </source>
</evidence>
<evidence type="ECO:0000259" key="9">
    <source>
        <dbReference type="PROSITE" id="PS50929"/>
    </source>
</evidence>
<dbReference type="FunFam" id="3.40.50.300:FF:000218">
    <property type="entry name" value="Multidrug ABC transporter ATP-binding protein"/>
    <property type="match status" value="1"/>
</dbReference>
<dbReference type="KEGG" id="ptrh:RsTaC01_0694"/>
<dbReference type="Gene3D" id="3.40.50.300">
    <property type="entry name" value="P-loop containing nucleotide triphosphate hydrolases"/>
    <property type="match status" value="1"/>
</dbReference>
<dbReference type="InterPro" id="IPR039421">
    <property type="entry name" value="Type_1_exporter"/>
</dbReference>
<dbReference type="Gene3D" id="1.20.1560.10">
    <property type="entry name" value="ABC transporter type 1, transmembrane domain"/>
    <property type="match status" value="1"/>
</dbReference>
<dbReference type="AlphaFoldDB" id="A0AA48HZZ7"/>
<feature type="transmembrane region" description="Helical" evidence="7">
    <location>
        <begin position="242"/>
        <end position="270"/>
    </location>
</feature>
<keyword evidence="6 7" id="KW-0472">Membrane</keyword>
<dbReference type="InterPro" id="IPR036640">
    <property type="entry name" value="ABC1_TM_sf"/>
</dbReference>
<keyword evidence="2 7" id="KW-0812">Transmembrane</keyword>
<sequence>MNFKLKKFTRYYKPYKKIFFLDMFFSILNALIMLTVPLIIRYVINNISNQESNETKKMLLIFVVIILILFGLLYCCNYFTIYYGHLMGAKMEKDMRREIFNHCQKLSFSFYDNEKVGNLMSRITVDLNNISEFLHHLPEDVTMISLKIIGSLIVFSYINKKLTFITFGIIFLILIIAMFKLPKINKAFLDNHEKISEINSQIEDSLAGIKTVKSFSNENLEINKFKNVNENFVESKKFSFKLIAGFFSGAVVLIIGLIPIVTSFSIFFILNNTMSINDLMTFILYVDVIIDPIFSLISRTDQYQDAIAGYERFLEILRIKPEIINSENSVKLKNTLGNICFNNVNFKYRKNGNYVFKNLNLNIKSGEDVALVGSSGIGKSTLCNLIPRFYDILKGEITIDNINIKNIEISNLRKNIGFVQQDNYLFSGTILENIKYGKLDSDDNEIIEAAKKAYAHEFIMNFPDGYKTEIGQNGLKLSGGQKQRLSIARVFLKNPPILIFDEATSALDNESEKYIQRSMEILSKDRTTIIIAHRLSTIKNANRILVLDNRKIVEQGTHQELIEKKGTYWEFYNLQF</sequence>
<dbReference type="SUPFAM" id="SSF90123">
    <property type="entry name" value="ABC transporter transmembrane region"/>
    <property type="match status" value="1"/>
</dbReference>
<dbReference type="InterPro" id="IPR011527">
    <property type="entry name" value="ABC1_TM_dom"/>
</dbReference>
<dbReference type="GO" id="GO:0016887">
    <property type="term" value="F:ATP hydrolysis activity"/>
    <property type="evidence" value="ECO:0007669"/>
    <property type="project" value="InterPro"/>
</dbReference>
<evidence type="ECO:0000256" key="5">
    <source>
        <dbReference type="ARBA" id="ARBA00022989"/>
    </source>
</evidence>
<keyword evidence="4" id="KW-0067">ATP-binding</keyword>
<dbReference type="Proteomes" id="UP001335720">
    <property type="component" value="Chromosome"/>
</dbReference>
<reference evidence="10" key="1">
    <citation type="journal article" date="2023" name="ISME J.">
        <title>Emergence of putative energy parasites within Clostridia revealed by genome analysis of a novel endosymbiotic clade.</title>
        <authorList>
            <person name="Takahashi K."/>
            <person name="Kuwahara H."/>
            <person name="Horikawa Y."/>
            <person name="Izawa K."/>
            <person name="Kato D."/>
            <person name="Inagaki T."/>
            <person name="Yuki M."/>
            <person name="Ohkuma M."/>
            <person name="Hongoh Y."/>
        </authorList>
    </citation>
    <scope>NUCLEOTIDE SEQUENCE</scope>
    <source>
        <strain evidence="10">RsTa-C01</strain>
    </source>
</reference>